<organism evidence="9 10">
    <name type="scientific">Halorussus caseinilyticus</name>
    <dbReference type="NCBI Taxonomy" id="3034025"/>
    <lineage>
        <taxon>Archaea</taxon>
        <taxon>Methanobacteriati</taxon>
        <taxon>Methanobacteriota</taxon>
        <taxon>Stenosarchaea group</taxon>
        <taxon>Halobacteria</taxon>
        <taxon>Halobacteriales</taxon>
        <taxon>Haladaptataceae</taxon>
        <taxon>Halorussus</taxon>
    </lineage>
</organism>
<keyword evidence="5 7" id="KW-0456">Lyase</keyword>
<comment type="similarity">
    <text evidence="2 7">Belongs to the group II decarboxylase family.</text>
</comment>
<evidence type="ECO:0000313" key="9">
    <source>
        <dbReference type="EMBL" id="MFC7080477.1"/>
    </source>
</evidence>
<proteinExistence type="inferred from homology"/>
<dbReference type="InterPro" id="IPR015421">
    <property type="entry name" value="PyrdxlP-dep_Trfase_major"/>
</dbReference>
<dbReference type="AlphaFoldDB" id="A0ABD5WMX8"/>
<dbReference type="InterPro" id="IPR015422">
    <property type="entry name" value="PyrdxlP-dep_Trfase_small"/>
</dbReference>
<accession>A0ABD5WMX8</accession>
<keyword evidence="4 6" id="KW-0663">Pyridoxal phosphate</keyword>
<keyword evidence="10" id="KW-1185">Reference proteome</keyword>
<evidence type="ECO:0000256" key="7">
    <source>
        <dbReference type="RuleBase" id="RU000382"/>
    </source>
</evidence>
<evidence type="ECO:0000256" key="5">
    <source>
        <dbReference type="ARBA" id="ARBA00023239"/>
    </source>
</evidence>
<dbReference type="Pfam" id="PF00282">
    <property type="entry name" value="Pyridoxal_deC"/>
    <property type="match status" value="1"/>
</dbReference>
<dbReference type="EMBL" id="JBHSZH010000005">
    <property type="protein sequence ID" value="MFC7080477.1"/>
    <property type="molecule type" value="Genomic_DNA"/>
</dbReference>
<dbReference type="RefSeq" id="WP_276281669.1">
    <property type="nucleotide sequence ID" value="NZ_CP119809.1"/>
</dbReference>
<feature type="compositionally biased region" description="Basic and acidic residues" evidence="8">
    <location>
        <begin position="8"/>
        <end position="58"/>
    </location>
</feature>
<evidence type="ECO:0000256" key="4">
    <source>
        <dbReference type="ARBA" id="ARBA00022898"/>
    </source>
</evidence>
<dbReference type="Gene3D" id="3.90.1150.170">
    <property type="match status" value="1"/>
</dbReference>
<dbReference type="InterPro" id="IPR010977">
    <property type="entry name" value="Aromatic_deC"/>
</dbReference>
<dbReference type="SUPFAM" id="SSF53383">
    <property type="entry name" value="PLP-dependent transferases"/>
    <property type="match status" value="1"/>
</dbReference>
<evidence type="ECO:0000256" key="6">
    <source>
        <dbReference type="PIRSR" id="PIRSR602129-50"/>
    </source>
</evidence>
<evidence type="ECO:0000313" key="10">
    <source>
        <dbReference type="Proteomes" id="UP001596407"/>
    </source>
</evidence>
<dbReference type="Gene3D" id="3.40.640.10">
    <property type="entry name" value="Type I PLP-dependent aspartate aminotransferase-like (Major domain)"/>
    <property type="match status" value="1"/>
</dbReference>
<evidence type="ECO:0000256" key="2">
    <source>
        <dbReference type="ARBA" id="ARBA00009533"/>
    </source>
</evidence>
<dbReference type="InterPro" id="IPR015424">
    <property type="entry name" value="PyrdxlP-dep_Trfase"/>
</dbReference>
<dbReference type="GeneID" id="79302882"/>
<comment type="caution">
    <text evidence="9">The sequence shown here is derived from an EMBL/GenBank/DDBJ whole genome shotgun (WGS) entry which is preliminary data.</text>
</comment>
<protein>
    <submittedName>
        <fullName evidence="9">Pyridoxal phosphate-dependent decarboxylase family protein</fullName>
    </submittedName>
</protein>
<dbReference type="InterPro" id="IPR002129">
    <property type="entry name" value="PyrdxlP-dep_de-COase"/>
</dbReference>
<reference evidence="9 10" key="1">
    <citation type="journal article" date="2019" name="Int. J. Syst. Evol. Microbiol.">
        <title>The Global Catalogue of Microorganisms (GCM) 10K type strain sequencing project: providing services to taxonomists for standard genome sequencing and annotation.</title>
        <authorList>
            <consortium name="The Broad Institute Genomics Platform"/>
            <consortium name="The Broad Institute Genome Sequencing Center for Infectious Disease"/>
            <person name="Wu L."/>
            <person name="Ma J."/>
        </authorList>
    </citation>
    <scope>NUCLEOTIDE SEQUENCE [LARGE SCALE GENOMIC DNA]</scope>
    <source>
        <strain evidence="9 10">DT72</strain>
    </source>
</reference>
<dbReference type="Proteomes" id="UP001596407">
    <property type="component" value="Unassembled WGS sequence"/>
</dbReference>
<evidence type="ECO:0000256" key="1">
    <source>
        <dbReference type="ARBA" id="ARBA00001933"/>
    </source>
</evidence>
<evidence type="ECO:0000256" key="3">
    <source>
        <dbReference type="ARBA" id="ARBA00022793"/>
    </source>
</evidence>
<comment type="cofactor">
    <cofactor evidence="1 6 7">
        <name>pyridoxal 5'-phosphate</name>
        <dbReference type="ChEBI" id="CHEBI:597326"/>
    </cofactor>
</comment>
<dbReference type="Gene3D" id="3.90.1150.10">
    <property type="entry name" value="Aspartate Aminotransferase, domain 1"/>
    <property type="match status" value="1"/>
</dbReference>
<evidence type="ECO:0000256" key="8">
    <source>
        <dbReference type="SAM" id="MobiDB-lite"/>
    </source>
</evidence>
<feature type="region of interest" description="Disordered" evidence="8">
    <location>
        <begin position="1"/>
        <end position="69"/>
    </location>
</feature>
<name>A0ABD5WMX8_9EURY</name>
<dbReference type="GO" id="GO:0016831">
    <property type="term" value="F:carboxy-lyase activity"/>
    <property type="evidence" value="ECO:0007669"/>
    <property type="project" value="UniProtKB-KW"/>
</dbReference>
<keyword evidence="3" id="KW-0210">Decarboxylase</keyword>
<gene>
    <name evidence="9" type="ORF">ACFQJ6_10470</name>
</gene>
<dbReference type="PANTHER" id="PTHR11999">
    <property type="entry name" value="GROUP II PYRIDOXAL-5-PHOSPHATE DECARBOXYLASE"/>
    <property type="match status" value="1"/>
</dbReference>
<dbReference type="PANTHER" id="PTHR11999:SF70">
    <property type="entry name" value="MIP05841P"/>
    <property type="match status" value="1"/>
</dbReference>
<feature type="modified residue" description="N6-(pyridoxal phosphate)lysine" evidence="6">
    <location>
        <position position="319"/>
    </location>
</feature>
<dbReference type="PRINTS" id="PR00800">
    <property type="entry name" value="YHDCRBOXLASE"/>
</dbReference>
<sequence length="498" mass="54716">MVDSKSTTGEDKEQSFETDGSRYSEVNPDRPLEFSREKRDEMIRKSAKRVQDHLERLPEGPAANLDHAHQKAEQLRESVPREPTAYDDLLDTLFEDAIAHSAANPHPKFLAYVPGGGLFHAALADFVANATNRYVGTWVEAPALVAIETNVVKWFCDLLGYPEDAFGLLTSGGSMANLVATITAREERLADDFLDGVIYTSDQSHHSVAKAALLAGFPSENVRSIATDDEFRIDVDALESAIEEDRDAGKDPFLVVGTAGSTNTGAVDDLDALADLCNREDLWLHADGAYGGFFALTEKGSEQLDGLDRCDSITVDPHKGLFLPYGTGALLVRDVEALARTHSVDANYLPDWDPESGTVDFSQLGPEQSRDFRGLRAWLPLKMHGVDAFRDTLAEKLELAEQATDCLRQLENVEIVAEPQLSTLAFRVNPPGVEGEALDALNEELLEVINSRGRIHLSGTTLDGEFAVRICVLGYRTHREHVADSLEEIERVISEVTR</sequence>